<dbReference type="PANTHER" id="PTHR11731:SF193">
    <property type="entry name" value="DIPEPTIDYL PEPTIDASE 9"/>
    <property type="match status" value="1"/>
</dbReference>
<feature type="domain" description="Dipeptidylpeptidase IV N-terminal" evidence="1">
    <location>
        <begin position="90"/>
        <end position="296"/>
    </location>
</feature>
<dbReference type="GO" id="GO:0006508">
    <property type="term" value="P:proteolysis"/>
    <property type="evidence" value="ECO:0007669"/>
    <property type="project" value="InterPro"/>
</dbReference>
<dbReference type="PANTHER" id="PTHR11731">
    <property type="entry name" value="PROTEASE FAMILY S9B,C DIPEPTIDYL-PEPTIDASE IV-RELATED"/>
    <property type="match status" value="1"/>
</dbReference>
<dbReference type="GO" id="GO:0008239">
    <property type="term" value="F:dipeptidyl-peptidase activity"/>
    <property type="evidence" value="ECO:0007669"/>
    <property type="project" value="TreeGrafter"/>
</dbReference>
<dbReference type="EMBL" id="UINC01113940">
    <property type="protein sequence ID" value="SVC83904.1"/>
    <property type="molecule type" value="Genomic_DNA"/>
</dbReference>
<evidence type="ECO:0000313" key="2">
    <source>
        <dbReference type="EMBL" id="SVC83904.1"/>
    </source>
</evidence>
<dbReference type="InterPro" id="IPR050278">
    <property type="entry name" value="Serine_Prot_S9B/DPPIV"/>
</dbReference>
<reference evidence="2" key="1">
    <citation type="submission" date="2018-05" db="EMBL/GenBank/DDBJ databases">
        <authorList>
            <person name="Lanie J.A."/>
            <person name="Ng W.-L."/>
            <person name="Kazmierczak K.M."/>
            <person name="Andrzejewski T.M."/>
            <person name="Davidsen T.M."/>
            <person name="Wayne K.J."/>
            <person name="Tettelin H."/>
            <person name="Glass J.I."/>
            <person name="Rusch D."/>
            <person name="Podicherti R."/>
            <person name="Tsui H.-C.T."/>
            <person name="Winkler M.E."/>
        </authorList>
    </citation>
    <scope>NUCLEOTIDE SEQUENCE</scope>
</reference>
<name>A0A382QEB6_9ZZZZ</name>
<sequence length="297" mass="34766">MSFFLLLVKPLNGVWLTYEEAVLNSPFKTASLGWTIPVPNEDAYLIQGKGDDWKIWYKVSLLDMDTTVFLDSTALNWQGDDLYISKLTFSKSGTKLLLRTDSKKLWRYSHFSTYYVYDLADGRLMKVSKNNRQLRNVKFSPDGERIAYVRKDNNLYMFDFTRGRERQLTTTGSETISNGHFGWLYEEELTGYDGYRWSPNGESIAFWEEDESRVPEFTMINELGQYPTVQTIRYPKAGETNPTLKIGIIRIKGAGRKWVDQGYADNDYLPWMEWVNKDKVAYLKMDRKQKNWDLMIA</sequence>
<protein>
    <recommendedName>
        <fullName evidence="1">Dipeptidylpeptidase IV N-terminal domain-containing protein</fullName>
    </recommendedName>
</protein>
<dbReference type="SUPFAM" id="SSF82171">
    <property type="entry name" value="DPP6 N-terminal domain-like"/>
    <property type="match status" value="1"/>
</dbReference>
<dbReference type="Gene3D" id="2.140.10.30">
    <property type="entry name" value="Dipeptidylpeptidase IV, N-terminal domain"/>
    <property type="match status" value="1"/>
</dbReference>
<dbReference type="AlphaFoldDB" id="A0A382QEB6"/>
<dbReference type="InterPro" id="IPR002469">
    <property type="entry name" value="Peptidase_S9B_N"/>
</dbReference>
<organism evidence="2">
    <name type="scientific">marine metagenome</name>
    <dbReference type="NCBI Taxonomy" id="408172"/>
    <lineage>
        <taxon>unclassified sequences</taxon>
        <taxon>metagenomes</taxon>
        <taxon>ecological metagenomes</taxon>
    </lineage>
</organism>
<proteinExistence type="predicted"/>
<feature type="non-terminal residue" evidence="2">
    <location>
        <position position="297"/>
    </location>
</feature>
<accession>A0A382QEB6</accession>
<dbReference type="Pfam" id="PF00930">
    <property type="entry name" value="DPPIV_N"/>
    <property type="match status" value="1"/>
</dbReference>
<evidence type="ECO:0000259" key="1">
    <source>
        <dbReference type="Pfam" id="PF00930"/>
    </source>
</evidence>
<gene>
    <name evidence="2" type="ORF">METZ01_LOCUS336758</name>
</gene>